<evidence type="ECO:0000313" key="4">
    <source>
        <dbReference type="Proteomes" id="UP000825935"/>
    </source>
</evidence>
<gene>
    <name evidence="3" type="ORF">KP509_02G049000</name>
</gene>
<dbReference type="FunFam" id="1.25.40.10:FF:000073">
    <property type="entry name" value="Pentatricopeptide repeat-containing protein chloroplastic"/>
    <property type="match status" value="1"/>
</dbReference>
<dbReference type="Gene3D" id="1.25.40.10">
    <property type="entry name" value="Tetratricopeptide repeat domain"/>
    <property type="match status" value="6"/>
</dbReference>
<dbReference type="FunFam" id="1.25.40.10:FF:000381">
    <property type="entry name" value="Pentatricopeptide repeat-containing protein"/>
    <property type="match status" value="1"/>
</dbReference>
<feature type="repeat" description="PPR" evidence="2">
    <location>
        <begin position="493"/>
        <end position="527"/>
    </location>
</feature>
<dbReference type="Pfam" id="PF20431">
    <property type="entry name" value="E_motif"/>
    <property type="match status" value="1"/>
</dbReference>
<evidence type="ECO:0000256" key="2">
    <source>
        <dbReference type="PROSITE-ProRule" id="PRU00708"/>
    </source>
</evidence>
<feature type="repeat" description="PPR" evidence="2">
    <location>
        <begin position="190"/>
        <end position="224"/>
    </location>
</feature>
<dbReference type="GO" id="GO:0003723">
    <property type="term" value="F:RNA binding"/>
    <property type="evidence" value="ECO:0007669"/>
    <property type="project" value="InterPro"/>
</dbReference>
<accession>A0A8T2V961</accession>
<dbReference type="InterPro" id="IPR011990">
    <property type="entry name" value="TPR-like_helical_dom_sf"/>
</dbReference>
<dbReference type="GO" id="GO:0009451">
    <property type="term" value="P:RNA modification"/>
    <property type="evidence" value="ECO:0007669"/>
    <property type="project" value="InterPro"/>
</dbReference>
<name>A0A8T2V961_CERRI</name>
<dbReference type="InterPro" id="IPR046960">
    <property type="entry name" value="PPR_At4g14850-like_plant"/>
</dbReference>
<feature type="repeat" description="PPR" evidence="2">
    <location>
        <begin position="89"/>
        <end position="123"/>
    </location>
</feature>
<sequence length="704" mass="78630">MLPRQEAALCMHTETTKFCRSPGVEEIIRLLKVSANDADLENTQRLHSWLVELQHDASLEAGSALVHSYVRCASIKNAWSTFYRVHKRDVILWTTLITGYGQLGIFPQASAAFNRMHVEGEFPNHFTYASIIKASANTSDDRTVKQIHASLLEAGFASDATISNTLIDVYGKLGDIEHAILVFNSLPNKDVISWSAMISCFGKHERWRDTILLLSEMHQENMQPSNYTFVSILQACAKLKDLETCRCVHSQVAEKNWDTDVYLRSALLDTYMKCGCIKDAEQVLNNVTCLDLMSINAMISGYAQHALGDEAMMLFHKLQNEGLISDRYTFATILKACASVASTEEGTQIHVHLSASGIECDQFITSTLIDMYVKCGKISGARKIFDDMLERDVVLWNSILVSYTQEGTCQNAFDLFHQMQVEGTFADACTFVILLKACIGAAALVWGKQLHVHLVNTSLDPHIYVSSSLVDMYSKCGSLEDARKIFDKTQKRDVVAWNAIITAYAQQGHSKEVFVLFNSMEREGLEPSAITLGCVLSACRHGGLVEDGCDYFSSLISRYKIKPLAEHFGCIIDLFARVGQLSEAVDFLSRLPFKTTIEPWMALLAACKVHSNVEAAERAFKNIKCLEPDHIGAYILLSNVYAAAKKWDAVHSIRFKLKMMAVQGDGEHRELYEHACGSVEIDSLNPLMFVESTNELKCMDSGRY</sequence>
<reference evidence="3" key="1">
    <citation type="submission" date="2021-08" db="EMBL/GenBank/DDBJ databases">
        <title>WGS assembly of Ceratopteris richardii.</title>
        <authorList>
            <person name="Marchant D.B."/>
            <person name="Chen G."/>
            <person name="Jenkins J."/>
            <person name="Shu S."/>
            <person name="Leebens-Mack J."/>
            <person name="Grimwood J."/>
            <person name="Schmutz J."/>
            <person name="Soltis P."/>
            <person name="Soltis D."/>
            <person name="Chen Z.-H."/>
        </authorList>
    </citation>
    <scope>NUCLEOTIDE SEQUENCE</scope>
    <source>
        <strain evidence="3">Whitten #5841</strain>
        <tissue evidence="3">Leaf</tissue>
    </source>
</reference>
<evidence type="ECO:0000256" key="1">
    <source>
        <dbReference type="ARBA" id="ARBA00022737"/>
    </source>
</evidence>
<feature type="repeat" description="PPR" evidence="2">
    <location>
        <begin position="361"/>
        <end position="395"/>
    </location>
</feature>
<evidence type="ECO:0000313" key="3">
    <source>
        <dbReference type="EMBL" id="KAH7443740.1"/>
    </source>
</evidence>
<dbReference type="Pfam" id="PF13041">
    <property type="entry name" value="PPR_2"/>
    <property type="match status" value="5"/>
</dbReference>
<feature type="repeat" description="PPR" evidence="2">
    <location>
        <begin position="291"/>
        <end position="325"/>
    </location>
</feature>
<organism evidence="3 4">
    <name type="scientific">Ceratopteris richardii</name>
    <name type="common">Triangle waterfern</name>
    <dbReference type="NCBI Taxonomy" id="49495"/>
    <lineage>
        <taxon>Eukaryota</taxon>
        <taxon>Viridiplantae</taxon>
        <taxon>Streptophyta</taxon>
        <taxon>Embryophyta</taxon>
        <taxon>Tracheophyta</taxon>
        <taxon>Polypodiopsida</taxon>
        <taxon>Polypodiidae</taxon>
        <taxon>Polypodiales</taxon>
        <taxon>Pteridineae</taxon>
        <taxon>Pteridaceae</taxon>
        <taxon>Parkerioideae</taxon>
        <taxon>Ceratopteris</taxon>
    </lineage>
</organism>
<proteinExistence type="predicted"/>
<protein>
    <recommendedName>
        <fullName evidence="5">Pentatricopeptide repeat-containing protein</fullName>
    </recommendedName>
</protein>
<dbReference type="PANTHER" id="PTHR47926">
    <property type="entry name" value="PENTATRICOPEPTIDE REPEAT-CONTAINING PROTEIN"/>
    <property type="match status" value="1"/>
</dbReference>
<dbReference type="OMA" id="NSMEREG"/>
<dbReference type="PROSITE" id="PS51375">
    <property type="entry name" value="PPR"/>
    <property type="match status" value="5"/>
</dbReference>
<dbReference type="FunFam" id="1.25.40.10:FF:001093">
    <property type="entry name" value="Pentatricopeptide repeat-containing protein At2g34400"/>
    <property type="match status" value="1"/>
</dbReference>
<evidence type="ECO:0008006" key="5">
    <source>
        <dbReference type="Google" id="ProtNLM"/>
    </source>
</evidence>
<dbReference type="AlphaFoldDB" id="A0A8T2V961"/>
<dbReference type="SUPFAM" id="SSF48452">
    <property type="entry name" value="TPR-like"/>
    <property type="match status" value="1"/>
</dbReference>
<dbReference type="NCBIfam" id="TIGR00756">
    <property type="entry name" value="PPR"/>
    <property type="match status" value="6"/>
</dbReference>
<dbReference type="Proteomes" id="UP000825935">
    <property type="component" value="Chromosome 2"/>
</dbReference>
<dbReference type="InterPro" id="IPR046848">
    <property type="entry name" value="E_motif"/>
</dbReference>
<dbReference type="EMBL" id="CM035407">
    <property type="protein sequence ID" value="KAH7443740.1"/>
    <property type="molecule type" value="Genomic_DNA"/>
</dbReference>
<keyword evidence="4" id="KW-1185">Reference proteome</keyword>
<comment type="caution">
    <text evidence="3">The sequence shown here is derived from an EMBL/GenBank/DDBJ whole genome shotgun (WGS) entry which is preliminary data.</text>
</comment>
<dbReference type="InterPro" id="IPR002885">
    <property type="entry name" value="PPR_rpt"/>
</dbReference>
<keyword evidence="1" id="KW-0677">Repeat</keyword>
<dbReference type="OrthoDB" id="1880841at2759"/>
<dbReference type="FunFam" id="1.25.40.10:FF:000343">
    <property type="entry name" value="Pentatricopeptide repeat-containing protein At3g58590"/>
    <property type="match status" value="1"/>
</dbReference>